<reference evidence="9 10" key="2">
    <citation type="submission" date="2012-02" db="EMBL/GenBank/DDBJ databases">
        <title>Improved High-Quality Draft sequence of Eubacterium cellulosolvens 6.</title>
        <authorList>
            <consortium name="US DOE Joint Genome Institute"/>
            <person name="Lucas S."/>
            <person name="Han J."/>
            <person name="Lapidus A."/>
            <person name="Cheng J.-F."/>
            <person name="Goodwin L."/>
            <person name="Pitluck S."/>
            <person name="Peters L."/>
            <person name="Mikhailova N."/>
            <person name="Gu W."/>
            <person name="Detter J.C."/>
            <person name="Han C."/>
            <person name="Tapia R."/>
            <person name="Land M."/>
            <person name="Hauser L."/>
            <person name="Kyrpides N."/>
            <person name="Ivanova N."/>
            <person name="Pagani I."/>
            <person name="Johnson E."/>
            <person name="Mukhopadhyay B."/>
            <person name="Anderson I."/>
            <person name="Woyke T."/>
        </authorList>
    </citation>
    <scope>NUCLEOTIDE SEQUENCE [LARGE SCALE GENOMIC DNA]</scope>
    <source>
        <strain evidence="9 10">6</strain>
    </source>
</reference>
<dbReference type="eggNOG" id="COG2148">
    <property type="taxonomic scope" value="Bacteria"/>
</dbReference>
<organism evidence="9 10">
    <name type="scientific">Eubacterium cellulosolvens (strain ATCC 43171 / JCM 9499 / 6)</name>
    <name type="common">Cillobacterium cellulosolvens</name>
    <dbReference type="NCBI Taxonomy" id="633697"/>
    <lineage>
        <taxon>Bacteria</taxon>
        <taxon>Bacillati</taxon>
        <taxon>Bacillota</taxon>
        <taxon>Clostridia</taxon>
        <taxon>Eubacteriales</taxon>
        <taxon>Eubacteriaceae</taxon>
        <taxon>Eubacterium</taxon>
    </lineage>
</organism>
<dbReference type="AlphaFoldDB" id="I5ASN5"/>
<proteinExistence type="inferred from homology"/>
<dbReference type="Proteomes" id="UP000005753">
    <property type="component" value="Chromosome"/>
</dbReference>
<protein>
    <submittedName>
        <fullName evidence="9">Exopolysaccharide biosynthesis polyprenyl glycosylphosphotransferase</fullName>
    </submittedName>
</protein>
<evidence type="ECO:0000256" key="1">
    <source>
        <dbReference type="ARBA" id="ARBA00004141"/>
    </source>
</evidence>
<dbReference type="PANTHER" id="PTHR30576">
    <property type="entry name" value="COLANIC BIOSYNTHESIS UDP-GLUCOSE LIPID CARRIER TRANSFERASE"/>
    <property type="match status" value="1"/>
</dbReference>
<reference evidence="9 10" key="1">
    <citation type="submission" date="2010-08" db="EMBL/GenBank/DDBJ databases">
        <authorList>
            <consortium name="US DOE Joint Genome Institute (JGI-PGF)"/>
            <person name="Lucas S."/>
            <person name="Copeland A."/>
            <person name="Lapidus A."/>
            <person name="Cheng J.-F."/>
            <person name="Bruce D."/>
            <person name="Goodwin L."/>
            <person name="Pitluck S."/>
            <person name="Land M.L."/>
            <person name="Hauser L."/>
            <person name="Chang Y.-J."/>
            <person name="Anderson I.J."/>
            <person name="Johnson E."/>
            <person name="Mulhopadhyay B."/>
            <person name="Kyrpides N."/>
            <person name="Woyke T.J."/>
        </authorList>
    </citation>
    <scope>NUCLEOTIDE SEQUENCE [LARGE SCALE GENOMIC DNA]</scope>
    <source>
        <strain evidence="9 10">6</strain>
    </source>
</reference>
<dbReference type="GO" id="GO:0016020">
    <property type="term" value="C:membrane"/>
    <property type="evidence" value="ECO:0007669"/>
    <property type="project" value="UniProtKB-SubCell"/>
</dbReference>
<dbReference type="InterPro" id="IPR017475">
    <property type="entry name" value="EPS_sugar_tfrase"/>
</dbReference>
<feature type="transmembrane region" description="Helical" evidence="7">
    <location>
        <begin position="103"/>
        <end position="122"/>
    </location>
</feature>
<dbReference type="OrthoDB" id="9808602at2"/>
<evidence type="ECO:0000313" key="9">
    <source>
        <dbReference type="EMBL" id="EIM56808.1"/>
    </source>
</evidence>
<feature type="transmembrane region" description="Helical" evidence="7">
    <location>
        <begin position="259"/>
        <end position="280"/>
    </location>
</feature>
<feature type="domain" description="Bacterial sugar transferase" evidence="8">
    <location>
        <begin position="254"/>
        <end position="433"/>
    </location>
</feature>
<name>I5ASN5_EUBC6</name>
<dbReference type="HOGENOM" id="CLU_024920_0_0_9"/>
<feature type="transmembrane region" description="Helical" evidence="7">
    <location>
        <begin position="12"/>
        <end position="29"/>
    </location>
</feature>
<evidence type="ECO:0000256" key="6">
    <source>
        <dbReference type="ARBA" id="ARBA00023136"/>
    </source>
</evidence>
<keyword evidence="3 9" id="KW-0808">Transferase</keyword>
<dbReference type="STRING" id="633697.EubceDRAFT1_0983"/>
<evidence type="ECO:0000256" key="5">
    <source>
        <dbReference type="ARBA" id="ARBA00022989"/>
    </source>
</evidence>
<evidence type="ECO:0000256" key="2">
    <source>
        <dbReference type="ARBA" id="ARBA00006464"/>
    </source>
</evidence>
<feature type="transmembrane region" description="Helical" evidence="7">
    <location>
        <begin position="74"/>
        <end position="97"/>
    </location>
</feature>
<keyword evidence="10" id="KW-1185">Reference proteome</keyword>
<dbReference type="InterPro" id="IPR003362">
    <property type="entry name" value="Bact_transf"/>
</dbReference>
<comment type="similarity">
    <text evidence="2">Belongs to the bacterial sugar transferase family.</text>
</comment>
<evidence type="ECO:0000256" key="4">
    <source>
        <dbReference type="ARBA" id="ARBA00022692"/>
    </source>
</evidence>
<evidence type="ECO:0000313" key="10">
    <source>
        <dbReference type="Proteomes" id="UP000005753"/>
    </source>
</evidence>
<dbReference type="Pfam" id="PF02397">
    <property type="entry name" value="Bac_transf"/>
    <property type="match status" value="1"/>
</dbReference>
<evidence type="ECO:0000256" key="7">
    <source>
        <dbReference type="SAM" id="Phobius"/>
    </source>
</evidence>
<keyword evidence="5 7" id="KW-1133">Transmembrane helix</keyword>
<dbReference type="GO" id="GO:0016780">
    <property type="term" value="F:phosphotransferase activity, for other substituted phosphate groups"/>
    <property type="evidence" value="ECO:0007669"/>
    <property type="project" value="TreeGrafter"/>
</dbReference>
<evidence type="ECO:0000259" key="8">
    <source>
        <dbReference type="Pfam" id="PF02397"/>
    </source>
</evidence>
<sequence length="456" mass="53200">MENKQITHTARMLLRVWNTGWFALVWIWYYNAYMFNTYRTLGALFSILTFYIVYSWLCNVYKAFRIASTDVSEIVFSQFISFAAADLLLYIECVLVYNQLRNLLPGLCIVGIQLMGTMLISLETKRYFMRHVARQKTLVVYGSQTDRNSALGFEKRLLRKYDHLFDILYTEQETLSEDQLNQFVQGVETVILYKISPAQRFRFTNLCLETGKNFYFTPDLEEIIKTGCEAKHLLDTPLMKYEYSYQNSRELVVKRALDILFSLFFLVILSPAMLVTAIAIRLEDHGPVFYRQKRYTKGGKIFDILKFRSMIVDAEKNGVQPSTDRDPRITKVGEIIRKTRFDEVPQFINILKGDMSFVGPRPERVEHVDMYMQMIPQFRYRLAVKGGLTGYAQVFGKYNTTAEDKLMLDLMYIENQSTLLDFKIALLTIRTIFQKESTEGFDEAVSEQINQETAQG</sequence>
<dbReference type="PANTHER" id="PTHR30576:SF0">
    <property type="entry name" value="UNDECAPRENYL-PHOSPHATE N-ACETYLGALACTOSAMINYL 1-PHOSPHATE TRANSFERASE-RELATED"/>
    <property type="match status" value="1"/>
</dbReference>
<dbReference type="NCBIfam" id="TIGR03025">
    <property type="entry name" value="EPS_sugtrans"/>
    <property type="match status" value="1"/>
</dbReference>
<evidence type="ECO:0000256" key="3">
    <source>
        <dbReference type="ARBA" id="ARBA00022679"/>
    </source>
</evidence>
<gene>
    <name evidence="9" type="ORF">EubceDRAFT1_0983</name>
</gene>
<comment type="subcellular location">
    <subcellularLocation>
        <location evidence="1">Membrane</location>
        <topology evidence="1">Multi-pass membrane protein</topology>
    </subcellularLocation>
</comment>
<keyword evidence="4 7" id="KW-0812">Transmembrane</keyword>
<dbReference type="EMBL" id="CM001487">
    <property type="protein sequence ID" value="EIM56808.1"/>
    <property type="molecule type" value="Genomic_DNA"/>
</dbReference>
<feature type="transmembrane region" description="Helical" evidence="7">
    <location>
        <begin position="41"/>
        <end position="62"/>
    </location>
</feature>
<keyword evidence="6 7" id="KW-0472">Membrane</keyword>
<accession>I5ASN5</accession>